<dbReference type="EMBL" id="LAZR01022185">
    <property type="protein sequence ID" value="KKL82748.1"/>
    <property type="molecule type" value="Genomic_DNA"/>
</dbReference>
<evidence type="ECO:0000313" key="1">
    <source>
        <dbReference type="EMBL" id="KKL82748.1"/>
    </source>
</evidence>
<accession>A0A0F9F902</accession>
<protein>
    <submittedName>
        <fullName evidence="1">Uncharacterized protein</fullName>
    </submittedName>
</protein>
<name>A0A0F9F902_9ZZZZ</name>
<proteinExistence type="predicted"/>
<sequence length="62" mass="7304">MKWQQKLIKGERTHLYEEWNKEIQAKLEELKAKNPGATIIPPGHTKGIDGKIYWNDRFIIAK</sequence>
<organism evidence="1">
    <name type="scientific">marine sediment metagenome</name>
    <dbReference type="NCBI Taxonomy" id="412755"/>
    <lineage>
        <taxon>unclassified sequences</taxon>
        <taxon>metagenomes</taxon>
        <taxon>ecological metagenomes</taxon>
    </lineage>
</organism>
<reference evidence="1" key="1">
    <citation type="journal article" date="2015" name="Nature">
        <title>Complex archaea that bridge the gap between prokaryotes and eukaryotes.</title>
        <authorList>
            <person name="Spang A."/>
            <person name="Saw J.H."/>
            <person name="Jorgensen S.L."/>
            <person name="Zaremba-Niedzwiedzka K."/>
            <person name="Martijn J."/>
            <person name="Lind A.E."/>
            <person name="van Eijk R."/>
            <person name="Schleper C."/>
            <person name="Guy L."/>
            <person name="Ettema T.J."/>
        </authorList>
    </citation>
    <scope>NUCLEOTIDE SEQUENCE</scope>
</reference>
<gene>
    <name evidence="1" type="ORF">LCGC14_1981610</name>
</gene>
<dbReference type="AlphaFoldDB" id="A0A0F9F902"/>
<comment type="caution">
    <text evidence="1">The sequence shown here is derived from an EMBL/GenBank/DDBJ whole genome shotgun (WGS) entry which is preliminary data.</text>
</comment>